<dbReference type="InterPro" id="IPR035979">
    <property type="entry name" value="RBD_domain_sf"/>
</dbReference>
<keyword evidence="11" id="KW-0413">Isomerase</keyword>
<evidence type="ECO:0000256" key="7">
    <source>
        <dbReference type="ARBA" id="ARBA00022842"/>
    </source>
</evidence>
<keyword evidence="6" id="KW-0479">Metal-binding</keyword>
<dbReference type="Pfam" id="PF00293">
    <property type="entry name" value="NUDIX"/>
    <property type="match status" value="1"/>
</dbReference>
<feature type="domain" description="Nudix hydrolase" evidence="16">
    <location>
        <begin position="427"/>
        <end position="577"/>
    </location>
</feature>
<evidence type="ECO:0000256" key="1">
    <source>
        <dbReference type="ARBA" id="ARBA00001946"/>
    </source>
</evidence>
<keyword evidence="8" id="KW-0752">Steroid biosynthesis</keyword>
<dbReference type="EMBL" id="JADGJH010001252">
    <property type="protein sequence ID" value="KAJ3116065.1"/>
    <property type="molecule type" value="Genomic_DNA"/>
</dbReference>
<dbReference type="GO" id="GO:0005737">
    <property type="term" value="C:cytoplasm"/>
    <property type="evidence" value="ECO:0007669"/>
    <property type="project" value="TreeGrafter"/>
</dbReference>
<dbReference type="InterPro" id="IPR011876">
    <property type="entry name" value="IsopentenylPP_isomerase_typ1"/>
</dbReference>
<dbReference type="InterPro" id="IPR000086">
    <property type="entry name" value="NUDIX_hydrolase_dom"/>
</dbReference>
<evidence type="ECO:0000256" key="14">
    <source>
        <dbReference type="SAM" id="MobiDB-lite"/>
    </source>
</evidence>
<keyword evidence="10" id="KW-0414">Isoprene biosynthesis</keyword>
<dbReference type="NCBIfam" id="TIGR02150">
    <property type="entry name" value="IPP_isom_1"/>
    <property type="match status" value="1"/>
</dbReference>
<evidence type="ECO:0000256" key="5">
    <source>
        <dbReference type="ARBA" id="ARBA00022516"/>
    </source>
</evidence>
<dbReference type="Proteomes" id="UP001211907">
    <property type="component" value="Unassembled WGS sequence"/>
</dbReference>
<evidence type="ECO:0000313" key="17">
    <source>
        <dbReference type="EMBL" id="KAJ3116065.1"/>
    </source>
</evidence>
<keyword evidence="5" id="KW-0444">Lipid biosynthesis</keyword>
<dbReference type="CDD" id="cd02885">
    <property type="entry name" value="NUDIX_IPP_Isomerase"/>
    <property type="match status" value="1"/>
</dbReference>
<accession>A0AAD5SXI0</accession>
<evidence type="ECO:0000256" key="6">
    <source>
        <dbReference type="ARBA" id="ARBA00022723"/>
    </source>
</evidence>
<feature type="region of interest" description="Disordered" evidence="14">
    <location>
        <begin position="99"/>
        <end position="142"/>
    </location>
</feature>
<feature type="compositionally biased region" description="Polar residues" evidence="14">
    <location>
        <begin position="102"/>
        <end position="142"/>
    </location>
</feature>
<feature type="domain" description="RRM" evidence="15">
    <location>
        <begin position="145"/>
        <end position="247"/>
    </location>
</feature>
<dbReference type="InterPro" id="IPR012677">
    <property type="entry name" value="Nucleotide-bd_a/b_plait_sf"/>
</dbReference>
<dbReference type="PROSITE" id="PS50102">
    <property type="entry name" value="RRM"/>
    <property type="match status" value="1"/>
</dbReference>
<dbReference type="GO" id="GO:0004452">
    <property type="term" value="F:isopentenyl-diphosphate delta-isomerase activity"/>
    <property type="evidence" value="ECO:0007669"/>
    <property type="project" value="UniProtKB-EC"/>
</dbReference>
<evidence type="ECO:0000256" key="10">
    <source>
        <dbReference type="ARBA" id="ARBA00023229"/>
    </source>
</evidence>
<dbReference type="GO" id="GO:0006694">
    <property type="term" value="P:steroid biosynthetic process"/>
    <property type="evidence" value="ECO:0007669"/>
    <property type="project" value="UniProtKB-KW"/>
</dbReference>
<evidence type="ECO:0000256" key="9">
    <source>
        <dbReference type="ARBA" id="ARBA00023098"/>
    </source>
</evidence>
<evidence type="ECO:0000256" key="2">
    <source>
        <dbReference type="ARBA" id="ARBA00004826"/>
    </source>
</evidence>
<gene>
    <name evidence="17" type="primary">IDI1</name>
    <name evidence="17" type="ORF">HK100_001168</name>
</gene>
<evidence type="ECO:0000259" key="16">
    <source>
        <dbReference type="PROSITE" id="PS51462"/>
    </source>
</evidence>
<proteinExistence type="inferred from homology"/>
<comment type="similarity">
    <text evidence="3">Belongs to the IPP isomerase type 1 family.</text>
</comment>
<dbReference type="Gene3D" id="3.30.70.330">
    <property type="match status" value="1"/>
</dbReference>
<protein>
    <recommendedName>
        <fullName evidence="4">isopentenyl-diphosphate Delta-isomerase</fullName>
        <ecNumber evidence="4">5.3.3.2</ecNumber>
    </recommendedName>
</protein>
<evidence type="ECO:0000256" key="8">
    <source>
        <dbReference type="ARBA" id="ARBA00022955"/>
    </source>
</evidence>
<comment type="cofactor">
    <cofactor evidence="1">
        <name>Mg(2+)</name>
        <dbReference type="ChEBI" id="CHEBI:18420"/>
    </cofactor>
</comment>
<evidence type="ECO:0000256" key="3">
    <source>
        <dbReference type="ARBA" id="ARBA00007579"/>
    </source>
</evidence>
<comment type="pathway">
    <text evidence="2">Isoprenoid biosynthesis; dimethylallyl diphosphate biosynthesis; dimethylallyl diphosphate from isopentenyl diphosphate: step 1/1.</text>
</comment>
<comment type="catalytic activity">
    <reaction evidence="12">
        <text>isopentenyl diphosphate = dimethylallyl diphosphate</text>
        <dbReference type="Rhea" id="RHEA:23284"/>
        <dbReference type="ChEBI" id="CHEBI:57623"/>
        <dbReference type="ChEBI" id="CHEBI:128769"/>
        <dbReference type="EC" id="5.3.3.2"/>
    </reaction>
    <physiologicalReaction direction="left-to-right" evidence="12">
        <dbReference type="Rhea" id="RHEA:23285"/>
    </physiologicalReaction>
</comment>
<keyword evidence="7" id="KW-0460">Magnesium</keyword>
<keyword evidence="18" id="KW-1185">Reference proteome</keyword>
<keyword evidence="9" id="KW-0443">Lipid metabolism</keyword>
<evidence type="ECO:0000256" key="13">
    <source>
        <dbReference type="PROSITE-ProRule" id="PRU00176"/>
    </source>
</evidence>
<reference evidence="17" key="1">
    <citation type="submission" date="2020-05" db="EMBL/GenBank/DDBJ databases">
        <title>Phylogenomic resolution of chytrid fungi.</title>
        <authorList>
            <person name="Stajich J.E."/>
            <person name="Amses K."/>
            <person name="Simmons R."/>
            <person name="Seto K."/>
            <person name="Myers J."/>
            <person name="Bonds A."/>
            <person name="Quandt C.A."/>
            <person name="Barry K."/>
            <person name="Liu P."/>
            <person name="Grigoriev I."/>
            <person name="Longcore J.E."/>
            <person name="James T.Y."/>
        </authorList>
    </citation>
    <scope>NUCLEOTIDE SEQUENCE</scope>
    <source>
        <strain evidence="17">JEL0513</strain>
    </source>
</reference>
<evidence type="ECO:0000256" key="11">
    <source>
        <dbReference type="ARBA" id="ARBA00023235"/>
    </source>
</evidence>
<dbReference type="GO" id="GO:0003723">
    <property type="term" value="F:RNA binding"/>
    <property type="evidence" value="ECO:0007669"/>
    <property type="project" value="UniProtKB-UniRule"/>
</dbReference>
<sequence length="605" mass="67963">MSTLGLAATLQQTRGIVYKKTAKSLLPGYILPKQASKTSYYTKMLKKLLFSQWPVVDDVWLLNDADHDSKASSAELSALTSNSAILTSEKFRNDGKLESAVRQPSNESVQLQTGSVPQASEKALQQTSEEPSEQASSTPPASTSGFLFIGGLDPTVTEFRLKKIFERYGKIDAVSQLYSHPAAFAHLLYSQLEFHWHRQGPKTGHPKGSAFIRFQQKELGASVIATLNGTNPSWNGSRRVTVSWSIKKESIDTFPNGPPTAIAGDGRTLKRMRTKQDFRERELESSINKKIQRVQSNARSEEMVRLAFSKKVFETAVSGKLLGQSIFHRGISVRTQEFQLAFQYPHQFARSRLSVSAPTIPIANTRSKTRPMATTATTTAGLDWSSYDEEQVRLMSEMCIVVDENDKPLGADSKKNCHLMTNINKGLLHRAFSVFLFNSDGKLLLQQRADEKITFPGYWTNTCCSHPLAVEDEVEEENQIGARRAAQRKLEHELGIPLGQVELDQLEFLTKIHYLAPSDGIWGEHEVDYIFIAQANVEVNPSPNEVKSVRYVTKEELKELFATAESKGILLTPWFRLICESFLYKWWDNLDKLSQCAEPSIIHHM</sequence>
<keyword evidence="13" id="KW-0694">RNA-binding</keyword>
<evidence type="ECO:0000256" key="4">
    <source>
        <dbReference type="ARBA" id="ARBA00012057"/>
    </source>
</evidence>
<dbReference type="AlphaFoldDB" id="A0AAD5SXI0"/>
<dbReference type="InterPro" id="IPR000504">
    <property type="entry name" value="RRM_dom"/>
</dbReference>
<organism evidence="17 18">
    <name type="scientific">Physocladia obscura</name>
    <dbReference type="NCBI Taxonomy" id="109957"/>
    <lineage>
        <taxon>Eukaryota</taxon>
        <taxon>Fungi</taxon>
        <taxon>Fungi incertae sedis</taxon>
        <taxon>Chytridiomycota</taxon>
        <taxon>Chytridiomycota incertae sedis</taxon>
        <taxon>Chytridiomycetes</taxon>
        <taxon>Chytridiales</taxon>
        <taxon>Chytriomycetaceae</taxon>
        <taxon>Physocladia</taxon>
    </lineage>
</organism>
<dbReference type="Gene3D" id="3.90.79.10">
    <property type="entry name" value="Nucleoside Triphosphate Pyrophosphohydrolase"/>
    <property type="match status" value="1"/>
</dbReference>
<dbReference type="InterPro" id="IPR015797">
    <property type="entry name" value="NUDIX_hydrolase-like_dom_sf"/>
</dbReference>
<dbReference type="PANTHER" id="PTHR10885">
    <property type="entry name" value="ISOPENTENYL-DIPHOSPHATE DELTA-ISOMERASE"/>
    <property type="match status" value="1"/>
</dbReference>
<dbReference type="FunFam" id="3.90.79.10:FF:000012">
    <property type="entry name" value="Isopentenyl-diphosphate Delta-isomerase 1"/>
    <property type="match status" value="1"/>
</dbReference>
<comment type="caution">
    <text evidence="17">The sequence shown here is derived from an EMBL/GenBank/DDBJ whole genome shotgun (WGS) entry which is preliminary data.</text>
</comment>
<dbReference type="GO" id="GO:0046872">
    <property type="term" value="F:metal ion binding"/>
    <property type="evidence" value="ECO:0007669"/>
    <property type="project" value="UniProtKB-KW"/>
</dbReference>
<dbReference type="PANTHER" id="PTHR10885:SF0">
    <property type="entry name" value="ISOPENTENYL-DIPHOSPHATE DELTA-ISOMERASE"/>
    <property type="match status" value="1"/>
</dbReference>
<name>A0AAD5SXI0_9FUNG</name>
<evidence type="ECO:0000259" key="15">
    <source>
        <dbReference type="PROSITE" id="PS50102"/>
    </source>
</evidence>
<dbReference type="EC" id="5.3.3.2" evidence="4"/>
<dbReference type="SUPFAM" id="SSF54928">
    <property type="entry name" value="RNA-binding domain, RBD"/>
    <property type="match status" value="1"/>
</dbReference>
<dbReference type="SMART" id="SM00360">
    <property type="entry name" value="RRM"/>
    <property type="match status" value="1"/>
</dbReference>
<dbReference type="GO" id="GO:0009240">
    <property type="term" value="P:isopentenyl diphosphate biosynthetic process"/>
    <property type="evidence" value="ECO:0007669"/>
    <property type="project" value="TreeGrafter"/>
</dbReference>
<dbReference type="PROSITE" id="PS51462">
    <property type="entry name" value="NUDIX"/>
    <property type="match status" value="1"/>
</dbReference>
<evidence type="ECO:0000256" key="12">
    <source>
        <dbReference type="ARBA" id="ARBA00029294"/>
    </source>
</evidence>
<dbReference type="SUPFAM" id="SSF55811">
    <property type="entry name" value="Nudix"/>
    <property type="match status" value="1"/>
</dbReference>
<evidence type="ECO:0000313" key="18">
    <source>
        <dbReference type="Proteomes" id="UP001211907"/>
    </source>
</evidence>